<dbReference type="EMBL" id="NIDE01000002">
    <property type="protein sequence ID" value="OWK45255.1"/>
    <property type="molecule type" value="Genomic_DNA"/>
</dbReference>
<keyword evidence="2" id="KW-1185">Reference proteome</keyword>
<organism evidence="1 2">
    <name type="scientific">Fimbriiglobus ruber</name>
    <dbReference type="NCBI Taxonomy" id="1908690"/>
    <lineage>
        <taxon>Bacteria</taxon>
        <taxon>Pseudomonadati</taxon>
        <taxon>Planctomycetota</taxon>
        <taxon>Planctomycetia</taxon>
        <taxon>Gemmatales</taxon>
        <taxon>Gemmataceae</taxon>
        <taxon>Fimbriiglobus</taxon>
    </lineage>
</organism>
<comment type="caution">
    <text evidence="1">The sequence shown here is derived from an EMBL/GenBank/DDBJ whole genome shotgun (WGS) entry which is preliminary data.</text>
</comment>
<dbReference type="Proteomes" id="UP000214646">
    <property type="component" value="Unassembled WGS sequence"/>
</dbReference>
<evidence type="ECO:0000313" key="2">
    <source>
        <dbReference type="Proteomes" id="UP000214646"/>
    </source>
</evidence>
<gene>
    <name evidence="1" type="ORF">FRUB_01586</name>
</gene>
<sequence>MKRLTASRKWIGALVGVVLLLAGGRWAVANWAELPPEKTDQEVVNELLLENKRLVIECKQLTTARDARPEDDRSREAAALVFQQILRTQADVIAINRRNPAWRDICGPDPDPEVRQWFCEPAAANR</sequence>
<accession>A0A225E9K0</accession>
<dbReference type="RefSeq" id="WP_143392926.1">
    <property type="nucleotide sequence ID" value="NZ_NIDE01000002.1"/>
</dbReference>
<dbReference type="AlphaFoldDB" id="A0A225E9K0"/>
<name>A0A225E9K0_9BACT</name>
<proteinExistence type="predicted"/>
<reference evidence="2" key="1">
    <citation type="submission" date="2017-06" db="EMBL/GenBank/DDBJ databases">
        <title>Genome analysis of Fimbriiglobus ruber SP5, the first member of the order Planctomycetales with confirmed chitinolytic capability.</title>
        <authorList>
            <person name="Ravin N.V."/>
            <person name="Rakitin A.L."/>
            <person name="Ivanova A.A."/>
            <person name="Beletsky A.V."/>
            <person name="Kulichevskaya I.S."/>
            <person name="Mardanov A.V."/>
            <person name="Dedysh S.N."/>
        </authorList>
    </citation>
    <scope>NUCLEOTIDE SEQUENCE [LARGE SCALE GENOMIC DNA]</scope>
    <source>
        <strain evidence="2">SP5</strain>
    </source>
</reference>
<evidence type="ECO:0000313" key="1">
    <source>
        <dbReference type="EMBL" id="OWK45255.1"/>
    </source>
</evidence>
<protein>
    <submittedName>
        <fullName evidence="1">Uncharacterized protein</fullName>
    </submittedName>
</protein>